<dbReference type="Proteomes" id="UP000277928">
    <property type="component" value="Unassembled WGS sequence"/>
</dbReference>
<dbReference type="OrthoDB" id="5917777at2759"/>
<feature type="compositionally biased region" description="Low complexity" evidence="1">
    <location>
        <begin position="170"/>
        <end position="181"/>
    </location>
</feature>
<dbReference type="InterPro" id="IPR001660">
    <property type="entry name" value="SAM"/>
</dbReference>
<keyword evidence="4" id="KW-1185">Reference proteome</keyword>
<name>A0A3P6TJT2_LITSI</name>
<dbReference type="Gene3D" id="1.10.150.50">
    <property type="entry name" value="Transcription Factor, Ets-1"/>
    <property type="match status" value="1"/>
</dbReference>
<feature type="compositionally biased region" description="Low complexity" evidence="1">
    <location>
        <begin position="452"/>
        <end position="467"/>
    </location>
</feature>
<dbReference type="OMA" id="CPDLRMP"/>
<dbReference type="SUPFAM" id="SSF47769">
    <property type="entry name" value="SAM/Pointed domain"/>
    <property type="match status" value="1"/>
</dbReference>
<gene>
    <name evidence="3" type="ORF">NLS_LOCUS6202</name>
</gene>
<evidence type="ECO:0000256" key="1">
    <source>
        <dbReference type="SAM" id="MobiDB-lite"/>
    </source>
</evidence>
<evidence type="ECO:0000313" key="4">
    <source>
        <dbReference type="Proteomes" id="UP000277928"/>
    </source>
</evidence>
<feature type="domain" description="SAM" evidence="2">
    <location>
        <begin position="239"/>
        <end position="302"/>
    </location>
</feature>
<dbReference type="PROSITE" id="PS50105">
    <property type="entry name" value="SAM_DOMAIN"/>
    <property type="match status" value="1"/>
</dbReference>
<organism evidence="3 4">
    <name type="scientific">Litomosoides sigmodontis</name>
    <name type="common">Filarial nematode worm</name>
    <dbReference type="NCBI Taxonomy" id="42156"/>
    <lineage>
        <taxon>Eukaryota</taxon>
        <taxon>Metazoa</taxon>
        <taxon>Ecdysozoa</taxon>
        <taxon>Nematoda</taxon>
        <taxon>Chromadorea</taxon>
        <taxon>Rhabditida</taxon>
        <taxon>Spirurina</taxon>
        <taxon>Spiruromorpha</taxon>
        <taxon>Filarioidea</taxon>
        <taxon>Onchocercidae</taxon>
        <taxon>Litomosoides</taxon>
    </lineage>
</organism>
<sequence>MLSYRTPSGAVRLKKSESCDDFEVHPRLCKHSNDSSKLIEFDEMVERSEHCHPIFATTHPLSVDNDYTDSVVDDDDDSGVHRDNESPQFGLIRRFGGVKSVGVIRRQCHRPVFPNNTHTGAINKDANLQPIASPKLATHVAKIDEQLPTTLSSFTHLLIDANSTRRIGVSESSLSSSSSSSNNQQHHSMLRKSCPDLRMPDSGAIVPKNMEICRAQNRIRRAHEKKQAALWKKKPIAEWSLDDVLLWLQHCKLDDVASVMIGYDINGRDVERWDNNILEQLGVSKEQTRAKILHELQVLKARQTSRSVDLNEATDSKFKRGKPVIPLFKLVRSTSYDKVVALETPLTTRDITVAEGRFGCLQVTKVNGANIPLKEHDCFLEINEMPGQAFRSPLMFTKLVTEAAGEPIRLVVLRRRLLPNAGAVAHYDYERDTSDRDAFHDKTLQVADQESSESSGVSSSELSSEVVPLNDDNKSQVLRL</sequence>
<dbReference type="AlphaFoldDB" id="A0A3P6TJT2"/>
<dbReference type="SMART" id="SM00454">
    <property type="entry name" value="SAM"/>
    <property type="match status" value="1"/>
</dbReference>
<evidence type="ECO:0000313" key="3">
    <source>
        <dbReference type="EMBL" id="VDK83443.1"/>
    </source>
</evidence>
<feature type="region of interest" description="Disordered" evidence="1">
    <location>
        <begin position="446"/>
        <end position="480"/>
    </location>
</feature>
<dbReference type="InterPro" id="IPR013761">
    <property type="entry name" value="SAM/pointed_sf"/>
</dbReference>
<proteinExistence type="predicted"/>
<protein>
    <recommendedName>
        <fullName evidence="2">SAM domain-containing protein</fullName>
    </recommendedName>
</protein>
<dbReference type="Pfam" id="PF07647">
    <property type="entry name" value="SAM_2"/>
    <property type="match status" value="1"/>
</dbReference>
<reference evidence="3 4" key="1">
    <citation type="submission" date="2018-08" db="EMBL/GenBank/DDBJ databases">
        <authorList>
            <person name="Laetsch R D."/>
            <person name="Stevens L."/>
            <person name="Kumar S."/>
            <person name="Blaxter L. M."/>
        </authorList>
    </citation>
    <scope>NUCLEOTIDE SEQUENCE [LARGE SCALE GENOMIC DNA]</scope>
</reference>
<feature type="region of interest" description="Disordered" evidence="1">
    <location>
        <begin position="170"/>
        <end position="200"/>
    </location>
</feature>
<accession>A0A3P6TJT2</accession>
<evidence type="ECO:0000259" key="2">
    <source>
        <dbReference type="PROSITE" id="PS50105"/>
    </source>
</evidence>
<dbReference type="EMBL" id="UYRX01000529">
    <property type="protein sequence ID" value="VDK83443.1"/>
    <property type="molecule type" value="Genomic_DNA"/>
</dbReference>